<feature type="coiled-coil region" evidence="5">
    <location>
        <begin position="20"/>
        <end position="54"/>
    </location>
</feature>
<keyword evidence="2 4" id="KW-0378">Hydrolase</keyword>
<dbReference type="SUPFAM" id="SSF49384">
    <property type="entry name" value="Carbohydrate-binding domain"/>
    <property type="match status" value="1"/>
</dbReference>
<evidence type="ECO:0000259" key="6">
    <source>
        <dbReference type="PROSITE" id="PS51910"/>
    </source>
</evidence>
<dbReference type="SMART" id="SM00636">
    <property type="entry name" value="Glyco_18"/>
    <property type="match status" value="1"/>
</dbReference>
<keyword evidence="8" id="KW-1185">Reference proteome</keyword>
<dbReference type="InterPro" id="IPR012291">
    <property type="entry name" value="CBM2_carb-bd_dom_sf"/>
</dbReference>
<evidence type="ECO:0000313" key="7">
    <source>
        <dbReference type="EMBL" id="MDX8335168.1"/>
    </source>
</evidence>
<dbReference type="Gene3D" id="2.60.40.290">
    <property type="match status" value="1"/>
</dbReference>
<proteinExistence type="predicted"/>
<dbReference type="Gene3D" id="3.20.20.80">
    <property type="entry name" value="Glycosidases"/>
    <property type="match status" value="1"/>
</dbReference>
<evidence type="ECO:0000256" key="2">
    <source>
        <dbReference type="ARBA" id="ARBA00022801"/>
    </source>
</evidence>
<dbReference type="PANTHER" id="PTHR45708">
    <property type="entry name" value="ENDOCHITINASE"/>
    <property type="match status" value="1"/>
</dbReference>
<evidence type="ECO:0000256" key="4">
    <source>
        <dbReference type="RuleBase" id="RU000489"/>
    </source>
</evidence>
<dbReference type="PROSITE" id="PS51910">
    <property type="entry name" value="GH18_2"/>
    <property type="match status" value="1"/>
</dbReference>
<name>A0ABU4W9J8_9FUSO</name>
<gene>
    <name evidence="7" type="ORF">RFV38_01435</name>
</gene>
<evidence type="ECO:0000256" key="5">
    <source>
        <dbReference type="SAM" id="Coils"/>
    </source>
</evidence>
<sequence length="757" mass="83166">MNTLEIQNIKSHFSNVLNHYNNLKRKFVETSSELESLNIQLIELKNKINTLNMESSIIYFFEIKEILSSVEKNIFDLDGEIDNPNPPVEPEVILPTIQTVQLSINNKIASVISTGISDIQNRITQVTYILKTNVRNVIEQKTTTSLTETVSFNTVLTPGDYIVEAIFSYRGAQSLEQIIKMSNVVTLEEEEIIPPPPGDKVATLKFTSTQSWDNGFSGSLELISHTNEDFGGNWEISFDSPATGLSQWQINASKSGNRIAITSGSDWSGAKHFNLGPKGSFTIDGINGTGAPFNKNIASNATLNNKPVTLIINGENVDGGTNPEPPQPPVDPETPVVNFPERLPINGAIDVETIYLNGDKTQLLGTVSIPNSNIHNEYAIYVNGFKSLIKPVEMTRRASMVNVSLPVNSLPLLTGNNTIQLAFAGTSSTAVTYYQTNTVNIEKQPVAGSKKTLVGYWSSWGGNGPTSYIDLEATPAEYDTIVVSFIEAPDHLTPVFDPEASKQVTKAQFKEKVARMKAKGHNVIIAIGGQNGVFHIKSESDKQIFKNGVINIIEEYGFNGFDIDLEGQSAQNGTTYVVDAIKEIIEYFRAKDPNFIYSMAPEVAYLISTGFGTLYIDLIKKTKHLITTIHPQYYNAPGTGVYPFDGSGVVIDCKNQARFIPEFTEALIKGHDGPAWGGEYAQLFPIGPIPQEILAIGLPSGVGAAGTGAINDMNVFVEAWRELQRKGYDVKGFMTWSIDWDAYHNWQFKNAVAPLIK</sequence>
<dbReference type="SUPFAM" id="SSF51445">
    <property type="entry name" value="(Trans)glycosidases"/>
    <property type="match status" value="1"/>
</dbReference>
<dbReference type="InterPro" id="IPR008965">
    <property type="entry name" value="CBM2/CBM3_carb-bd_dom_sf"/>
</dbReference>
<evidence type="ECO:0000313" key="8">
    <source>
        <dbReference type="Proteomes" id="UP001279681"/>
    </source>
</evidence>
<dbReference type="PROSITE" id="PS01095">
    <property type="entry name" value="GH18_1"/>
    <property type="match status" value="1"/>
</dbReference>
<dbReference type="InterPro" id="IPR011583">
    <property type="entry name" value="Chitinase_II/V-like_cat"/>
</dbReference>
<dbReference type="GO" id="GO:0016787">
    <property type="term" value="F:hydrolase activity"/>
    <property type="evidence" value="ECO:0007669"/>
    <property type="project" value="UniProtKB-KW"/>
</dbReference>
<dbReference type="Proteomes" id="UP001279681">
    <property type="component" value="Unassembled WGS sequence"/>
</dbReference>
<dbReference type="RefSeq" id="WP_320312577.1">
    <property type="nucleotide sequence ID" value="NZ_JAVIKH010000001.1"/>
</dbReference>
<dbReference type="InterPro" id="IPR001223">
    <property type="entry name" value="Glyco_hydro18_cat"/>
</dbReference>
<accession>A0ABU4W9J8</accession>
<feature type="domain" description="GH18" evidence="6">
    <location>
        <begin position="451"/>
        <end position="757"/>
    </location>
</feature>
<keyword evidence="5" id="KW-0175">Coiled coil</keyword>
<dbReference type="Pfam" id="PF00704">
    <property type="entry name" value="Glyco_hydro_18"/>
    <property type="match status" value="1"/>
</dbReference>
<dbReference type="InterPro" id="IPR050542">
    <property type="entry name" value="Glycosyl_Hydrlase18_Chitinase"/>
</dbReference>
<comment type="caution">
    <text evidence="7">The sequence shown here is derived from an EMBL/GenBank/DDBJ whole genome shotgun (WGS) entry which is preliminary data.</text>
</comment>
<dbReference type="PANTHER" id="PTHR45708:SF49">
    <property type="entry name" value="ENDOCHITINASE"/>
    <property type="match status" value="1"/>
</dbReference>
<dbReference type="InterPro" id="IPR017853">
    <property type="entry name" value="GH"/>
</dbReference>
<organism evidence="7 8">
    <name type="scientific">Candidatus Cetobacterium colombiensis</name>
    <dbReference type="NCBI Taxonomy" id="3073100"/>
    <lineage>
        <taxon>Bacteria</taxon>
        <taxon>Fusobacteriati</taxon>
        <taxon>Fusobacteriota</taxon>
        <taxon>Fusobacteriia</taxon>
        <taxon>Fusobacteriales</taxon>
        <taxon>Fusobacteriaceae</taxon>
        <taxon>Cetobacterium</taxon>
    </lineage>
</organism>
<evidence type="ECO:0000256" key="1">
    <source>
        <dbReference type="ARBA" id="ARBA00012729"/>
    </source>
</evidence>
<dbReference type="EC" id="3.2.1.14" evidence="1"/>
<dbReference type="InterPro" id="IPR001579">
    <property type="entry name" value="Glyco_hydro_18_chit_AS"/>
</dbReference>
<reference evidence="8" key="1">
    <citation type="submission" date="2023-07" db="EMBL/GenBank/DDBJ databases">
        <authorList>
            <person name="Colorado M.A."/>
            <person name="Villamil L.M."/>
            <person name="Melo J.F."/>
            <person name="Rodriguez J.A."/>
            <person name="Ruiz R.Y."/>
        </authorList>
    </citation>
    <scope>NUCLEOTIDE SEQUENCE [LARGE SCALE GENOMIC DNA]</scope>
    <source>
        <strain evidence="8">C33</strain>
    </source>
</reference>
<evidence type="ECO:0000256" key="3">
    <source>
        <dbReference type="ARBA" id="ARBA00023295"/>
    </source>
</evidence>
<dbReference type="EMBL" id="JAVIKH010000001">
    <property type="protein sequence ID" value="MDX8335168.1"/>
    <property type="molecule type" value="Genomic_DNA"/>
</dbReference>
<keyword evidence="3 4" id="KW-0326">Glycosidase</keyword>
<protein>
    <recommendedName>
        <fullName evidence="1">chitinase</fullName>
        <ecNumber evidence="1">3.2.1.14</ecNumber>
    </recommendedName>
</protein>